<dbReference type="AlphaFoldDB" id="A0A2P2J102"/>
<protein>
    <submittedName>
        <fullName evidence="1">Uncharacterized protein</fullName>
    </submittedName>
</protein>
<dbReference type="EMBL" id="GGEC01006659">
    <property type="protein sequence ID" value="MBW87142.1"/>
    <property type="molecule type" value="Transcribed_RNA"/>
</dbReference>
<reference evidence="1" key="1">
    <citation type="submission" date="2018-02" db="EMBL/GenBank/DDBJ databases">
        <title>Rhizophora mucronata_Transcriptome.</title>
        <authorList>
            <person name="Meera S.P."/>
            <person name="Sreeshan A."/>
            <person name="Augustine A."/>
        </authorList>
    </citation>
    <scope>NUCLEOTIDE SEQUENCE</scope>
    <source>
        <tissue evidence="1">Leaf</tissue>
    </source>
</reference>
<evidence type="ECO:0000313" key="1">
    <source>
        <dbReference type="EMBL" id="MBW87142.1"/>
    </source>
</evidence>
<organism evidence="1">
    <name type="scientific">Rhizophora mucronata</name>
    <name type="common">Asiatic mangrove</name>
    <dbReference type="NCBI Taxonomy" id="61149"/>
    <lineage>
        <taxon>Eukaryota</taxon>
        <taxon>Viridiplantae</taxon>
        <taxon>Streptophyta</taxon>
        <taxon>Embryophyta</taxon>
        <taxon>Tracheophyta</taxon>
        <taxon>Spermatophyta</taxon>
        <taxon>Magnoliopsida</taxon>
        <taxon>eudicotyledons</taxon>
        <taxon>Gunneridae</taxon>
        <taxon>Pentapetalae</taxon>
        <taxon>rosids</taxon>
        <taxon>fabids</taxon>
        <taxon>Malpighiales</taxon>
        <taxon>Rhizophoraceae</taxon>
        <taxon>Rhizophora</taxon>
    </lineage>
</organism>
<proteinExistence type="predicted"/>
<sequence length="73" mass="8348">MTPVSLKFVHLFSRIFLVRVLFKGDLPWVSLVPLFGPKSSLFTYSVILSINSIVLHQKLQLLEVFFTCYMGKG</sequence>
<name>A0A2P2J102_RHIMU</name>
<accession>A0A2P2J102</accession>